<dbReference type="EMBL" id="JAETXX010000002">
    <property type="protein sequence ID" value="MCF8714289.1"/>
    <property type="molecule type" value="Genomic_DNA"/>
</dbReference>
<evidence type="ECO:0000313" key="3">
    <source>
        <dbReference type="Proteomes" id="UP000829517"/>
    </source>
</evidence>
<keyword evidence="3" id="KW-1185">Reference proteome</keyword>
<sequence>MSGPKVVRIVTPEEREIIKARWLTRLQHNIENLKEYAKKSDVLNDELMRGLEGTLSHYQAISADEYEKIEREVPNQIKYLKAEKAKLVKKVTKEKTSTWDHYRKLKSTLHELQKLMQERNVSFEAIEEPKLLTKKSISHFGEQVDAMYDLLKADLNLQGSLTTEQKEIQKRLSAGDSLLLVEVWSKDIPKELNRQQKFEQTLRDLYIDDVSEDKIQEFIHKVNQLNQSDIHYIIQLDSLILEAATFHKEQLELRTAKQELREALQLLKGLNQELTIIIKWESLITTNNTKKIHRVTQRAKQLYEEISETIIVETRRAAIEKALTKVGYEVNDNMETAWVDNGRLVVKKAKNSLYGVEFMSPKNLSRIQARVVADENRSQERSHRLDKHQEEIWCDDFTEIREILEKEDLSIRIEKANAVGAIPIKEVKLESRFTRNIQSVKKKKTL</sequence>
<evidence type="ECO:0000256" key="1">
    <source>
        <dbReference type="SAM" id="Coils"/>
    </source>
</evidence>
<proteinExistence type="predicted"/>
<gene>
    <name evidence="2" type="ORF">JM658_05550</name>
</gene>
<evidence type="ECO:0000313" key="2">
    <source>
        <dbReference type="EMBL" id="MCF8714289.1"/>
    </source>
</evidence>
<protein>
    <submittedName>
        <fullName evidence="2">Uncharacterized protein</fullName>
    </submittedName>
</protein>
<feature type="coiled-coil region" evidence="1">
    <location>
        <begin position="246"/>
        <end position="273"/>
    </location>
</feature>
<name>A0ABS9J1I3_9FLAO</name>
<reference evidence="2 3" key="1">
    <citation type="submission" date="2021-01" db="EMBL/GenBank/DDBJ databases">
        <title>Genome sequencing of Joostella atrarenae M1-2 (= KCTC 23194).</title>
        <authorList>
            <person name="Zakaria M.R."/>
            <person name="Lam M.Q."/>
            <person name="Chong C.S."/>
        </authorList>
    </citation>
    <scope>NUCLEOTIDE SEQUENCE [LARGE SCALE GENOMIC DNA]</scope>
    <source>
        <strain evidence="2 3">M1-2</strain>
    </source>
</reference>
<dbReference type="RefSeq" id="WP_236958250.1">
    <property type="nucleotide sequence ID" value="NZ_JAETXX010000002.1"/>
</dbReference>
<keyword evidence="1" id="KW-0175">Coiled coil</keyword>
<organism evidence="2 3">
    <name type="scientific">Joostella atrarenae</name>
    <dbReference type="NCBI Taxonomy" id="679257"/>
    <lineage>
        <taxon>Bacteria</taxon>
        <taxon>Pseudomonadati</taxon>
        <taxon>Bacteroidota</taxon>
        <taxon>Flavobacteriia</taxon>
        <taxon>Flavobacteriales</taxon>
        <taxon>Flavobacteriaceae</taxon>
        <taxon>Joostella</taxon>
    </lineage>
</organism>
<accession>A0ABS9J1I3</accession>
<comment type="caution">
    <text evidence="2">The sequence shown here is derived from an EMBL/GenBank/DDBJ whole genome shotgun (WGS) entry which is preliminary data.</text>
</comment>
<dbReference type="Proteomes" id="UP000829517">
    <property type="component" value="Unassembled WGS sequence"/>
</dbReference>